<dbReference type="EMBL" id="VSRR010150709">
    <property type="protein sequence ID" value="MPD06354.1"/>
    <property type="molecule type" value="Genomic_DNA"/>
</dbReference>
<dbReference type="AlphaFoldDB" id="A0A5B7KHM9"/>
<feature type="chain" id="PRO_5022941605" evidence="1">
    <location>
        <begin position="24"/>
        <end position="75"/>
    </location>
</feature>
<sequence length="75" mass="8402">MNNIFPHLSVGCVFLAMILQQKGQILDMVDRGMKVNESTIRTIQKNKEKIRLSLKVTAGDALKVTWVHSYCLGIG</sequence>
<keyword evidence="1" id="KW-0732">Signal</keyword>
<gene>
    <name evidence="2" type="ORF">E2C01_102161</name>
</gene>
<evidence type="ECO:0000256" key="1">
    <source>
        <dbReference type="SAM" id="SignalP"/>
    </source>
</evidence>
<organism evidence="2 3">
    <name type="scientific">Portunus trituberculatus</name>
    <name type="common">Swimming crab</name>
    <name type="synonym">Neptunus trituberculatus</name>
    <dbReference type="NCBI Taxonomy" id="210409"/>
    <lineage>
        <taxon>Eukaryota</taxon>
        <taxon>Metazoa</taxon>
        <taxon>Ecdysozoa</taxon>
        <taxon>Arthropoda</taxon>
        <taxon>Crustacea</taxon>
        <taxon>Multicrustacea</taxon>
        <taxon>Malacostraca</taxon>
        <taxon>Eumalacostraca</taxon>
        <taxon>Eucarida</taxon>
        <taxon>Decapoda</taxon>
        <taxon>Pleocyemata</taxon>
        <taxon>Brachyura</taxon>
        <taxon>Eubrachyura</taxon>
        <taxon>Portunoidea</taxon>
        <taxon>Portunidae</taxon>
        <taxon>Portuninae</taxon>
        <taxon>Portunus</taxon>
    </lineage>
</organism>
<protein>
    <submittedName>
        <fullName evidence="2">Uncharacterized protein</fullName>
    </submittedName>
</protein>
<keyword evidence="3" id="KW-1185">Reference proteome</keyword>
<accession>A0A5B7KHM9</accession>
<dbReference type="Proteomes" id="UP000324222">
    <property type="component" value="Unassembled WGS sequence"/>
</dbReference>
<feature type="signal peptide" evidence="1">
    <location>
        <begin position="1"/>
        <end position="23"/>
    </location>
</feature>
<comment type="caution">
    <text evidence="2">The sequence shown here is derived from an EMBL/GenBank/DDBJ whole genome shotgun (WGS) entry which is preliminary data.</text>
</comment>
<evidence type="ECO:0000313" key="3">
    <source>
        <dbReference type="Proteomes" id="UP000324222"/>
    </source>
</evidence>
<evidence type="ECO:0000313" key="2">
    <source>
        <dbReference type="EMBL" id="MPD06354.1"/>
    </source>
</evidence>
<reference evidence="2 3" key="1">
    <citation type="submission" date="2019-05" db="EMBL/GenBank/DDBJ databases">
        <title>Another draft genome of Portunus trituberculatus and its Hox gene families provides insights of decapod evolution.</title>
        <authorList>
            <person name="Jeong J.-H."/>
            <person name="Song I."/>
            <person name="Kim S."/>
            <person name="Choi T."/>
            <person name="Kim D."/>
            <person name="Ryu S."/>
            <person name="Kim W."/>
        </authorList>
    </citation>
    <scope>NUCLEOTIDE SEQUENCE [LARGE SCALE GENOMIC DNA]</scope>
    <source>
        <tissue evidence="2">Muscle</tissue>
    </source>
</reference>
<name>A0A5B7KHM9_PORTR</name>
<proteinExistence type="predicted"/>